<dbReference type="PANTHER" id="PTHR37314">
    <property type="entry name" value="SLR0142 PROTEIN"/>
    <property type="match status" value="1"/>
</dbReference>
<dbReference type="Proteomes" id="UP000283254">
    <property type="component" value="Unassembled WGS sequence"/>
</dbReference>
<feature type="transmembrane region" description="Helical" evidence="1">
    <location>
        <begin position="100"/>
        <end position="121"/>
    </location>
</feature>
<dbReference type="Pfam" id="PF06912">
    <property type="entry name" value="DUF1275"/>
    <property type="match status" value="1"/>
</dbReference>
<comment type="caution">
    <text evidence="2">The sequence shown here is derived from an EMBL/GenBank/DDBJ whole genome shotgun (WGS) entry which is preliminary data.</text>
</comment>
<dbReference type="PANTHER" id="PTHR37314:SF4">
    <property type="entry name" value="UPF0700 TRANSMEMBRANE PROTEIN YOAK"/>
    <property type="match status" value="1"/>
</dbReference>
<protein>
    <submittedName>
        <fullName evidence="2">Membrane protein</fullName>
    </submittedName>
</protein>
<feature type="transmembrane region" description="Helical" evidence="1">
    <location>
        <begin position="221"/>
        <end position="240"/>
    </location>
</feature>
<dbReference type="EMBL" id="JSAB01000421">
    <property type="protein sequence ID" value="RNF28016.1"/>
    <property type="molecule type" value="Genomic_DNA"/>
</dbReference>
<evidence type="ECO:0000313" key="3">
    <source>
        <dbReference type="Proteomes" id="UP000283254"/>
    </source>
</evidence>
<feature type="transmembrane region" description="Helical" evidence="1">
    <location>
        <begin position="127"/>
        <end position="146"/>
    </location>
</feature>
<keyword evidence="1" id="KW-1133">Transmembrane helix</keyword>
<dbReference type="OrthoDB" id="270162at2"/>
<keyword evidence="1" id="KW-0812">Transmembrane</keyword>
<feature type="transmembrane region" description="Helical" evidence="1">
    <location>
        <begin position="21"/>
        <end position="41"/>
    </location>
</feature>
<organism evidence="2 3">
    <name type="scientific">Massilia aurea</name>
    <dbReference type="NCBI Taxonomy" id="373040"/>
    <lineage>
        <taxon>Bacteria</taxon>
        <taxon>Pseudomonadati</taxon>
        <taxon>Pseudomonadota</taxon>
        <taxon>Betaproteobacteria</taxon>
        <taxon>Burkholderiales</taxon>
        <taxon>Oxalobacteraceae</taxon>
        <taxon>Telluria group</taxon>
        <taxon>Massilia</taxon>
    </lineage>
</organism>
<evidence type="ECO:0000313" key="2">
    <source>
        <dbReference type="EMBL" id="RNF28016.1"/>
    </source>
</evidence>
<keyword evidence="1" id="KW-0472">Membrane</keyword>
<reference evidence="2" key="1">
    <citation type="submission" date="2014-10" db="EMBL/GenBank/DDBJ databases">
        <title>Massilia sp. genome.</title>
        <authorList>
            <person name="Xu B."/>
            <person name="Dai L."/>
            <person name="Huang Z."/>
        </authorList>
    </citation>
    <scope>NUCLEOTIDE SEQUENCE [LARGE SCALE GENOMIC DNA]</scope>
    <source>
        <strain evidence="2">CFS-1</strain>
    </source>
</reference>
<accession>A0A422QDW2</accession>
<dbReference type="RefSeq" id="WP_123072117.1">
    <property type="nucleotide sequence ID" value="NZ_JSAB01000421.1"/>
</dbReference>
<evidence type="ECO:0000256" key="1">
    <source>
        <dbReference type="SAM" id="Phobius"/>
    </source>
</evidence>
<feature type="transmembrane region" description="Helical" evidence="1">
    <location>
        <begin position="195"/>
        <end position="215"/>
    </location>
</feature>
<keyword evidence="3" id="KW-1185">Reference proteome</keyword>
<proteinExistence type="predicted"/>
<sequence>MPISYARSLTGHERTPGANRHLGVALAFVAGAINAGGFLAVREYTSHMTGIVSSAADHLVLGDTDLVLAALGALLSFLLGAACTAILVNYIRRRGLHSGFALPLLLEAVLLLVFGILGARLAGIDAFFIPLTVMLLCFMMGLQNAVMTKVSHAEIRTTHMTGIVTDIGIELGKMAYWNADGPLRQPKVTANLGRLMLMLSLLGAFFLGGVVGALGFKHLGYLSTVPLAAFLCVLAIVPVVDDAVRVLGGQGGAGHDA</sequence>
<dbReference type="InterPro" id="IPR010699">
    <property type="entry name" value="DUF1275"/>
</dbReference>
<gene>
    <name evidence="2" type="ORF">NM04_25475</name>
</gene>
<dbReference type="AlphaFoldDB" id="A0A422QDW2"/>
<name>A0A422QDW2_9BURK</name>
<feature type="transmembrane region" description="Helical" evidence="1">
    <location>
        <begin position="66"/>
        <end position="88"/>
    </location>
</feature>